<dbReference type="GO" id="GO:0016757">
    <property type="term" value="F:glycosyltransferase activity"/>
    <property type="evidence" value="ECO:0007669"/>
    <property type="project" value="InterPro"/>
</dbReference>
<sequence length="374" mass="42020">MKIGITCYPSLGGSGVVATELGKLLAERGHQVHFITSSMPFRLSKFHPNIFYHEVEVSHYDVFKYPPYDLTLANRMAQVARSEKLDLLHVHYAVPHALCAYLAKQMVGDHLKIVTTLHGTDITVLGYDSSLSSLIRFGIEQSDLVTAVSHDLIRETKELLHVEKQIVPVYNFVDKRRYYPKEVSEIRRMFAPHGEKIIMHISNFRPVKRTPDVIEVFDRVRAQMPAKLLLIGEGPDLSMVREKIAEKKLEADVHFLGKQEDVAEVISLADVMLLPSEKESFGLVALEAMACGVPVVATVAGGLPEVVLDGVCGFLRPIGDVAGLAEKTLLLLQDEELYARFSRSSIERSCETFCHEKITTEYETLYLELLQQSR</sequence>
<reference evidence="4" key="2">
    <citation type="submission" date="2021-04" db="EMBL/GenBank/DDBJ databases">
        <title>Brevibacillus composti FJAT-54423, complete genome.</title>
        <authorList>
            <person name="Tang R."/>
        </authorList>
    </citation>
    <scope>NUCLEOTIDE SEQUENCE</scope>
    <source>
        <strain evidence="4">FJAT-54424</strain>
    </source>
</reference>
<dbReference type="Pfam" id="PF00534">
    <property type="entry name" value="Glycos_transf_1"/>
    <property type="match status" value="1"/>
</dbReference>
<gene>
    <name evidence="3" type="primary">bshA</name>
    <name evidence="3" type="ORF">JD108_12250</name>
    <name evidence="4" type="ORF">KDJ56_12195</name>
</gene>
<dbReference type="AlphaFoldDB" id="A0A7T5EHH9"/>
<dbReference type="EMBL" id="CP073708">
    <property type="protein sequence ID" value="QUO39805.1"/>
    <property type="molecule type" value="Genomic_DNA"/>
</dbReference>
<dbReference type="InterPro" id="IPR028098">
    <property type="entry name" value="Glyco_trans_4-like_N"/>
</dbReference>
<reference evidence="3 5" key="1">
    <citation type="submission" date="2020-12" db="EMBL/GenBank/DDBJ databases">
        <title>strain FJAT-54423T represents a novel species of the genus Brevibacillus.</title>
        <authorList>
            <person name="Tang R."/>
        </authorList>
    </citation>
    <scope>NUCLEOTIDE SEQUENCE [LARGE SCALE GENOMIC DNA]</scope>
    <source>
        <strain evidence="3 5">FJAT-54423</strain>
    </source>
</reference>
<feature type="domain" description="Glycosyl transferase family 1" evidence="1">
    <location>
        <begin position="191"/>
        <end position="345"/>
    </location>
</feature>
<dbReference type="InterPro" id="IPR050194">
    <property type="entry name" value="Glycosyltransferase_grp1"/>
</dbReference>
<dbReference type="NCBIfam" id="TIGR03999">
    <property type="entry name" value="thiol_BshA"/>
    <property type="match status" value="1"/>
</dbReference>
<dbReference type="GO" id="GO:0071793">
    <property type="term" value="P:bacillithiol biosynthetic process"/>
    <property type="evidence" value="ECO:0007669"/>
    <property type="project" value="InterPro"/>
</dbReference>
<evidence type="ECO:0000259" key="2">
    <source>
        <dbReference type="Pfam" id="PF13439"/>
    </source>
</evidence>
<evidence type="ECO:0000313" key="4">
    <source>
        <dbReference type="EMBL" id="QUO39805.1"/>
    </source>
</evidence>
<dbReference type="PANTHER" id="PTHR45947:SF3">
    <property type="entry name" value="SULFOQUINOVOSYL TRANSFERASE SQD2"/>
    <property type="match status" value="1"/>
</dbReference>
<name>A0A7T5EHH9_9BACL</name>
<evidence type="ECO:0000313" key="5">
    <source>
        <dbReference type="Proteomes" id="UP000595847"/>
    </source>
</evidence>
<dbReference type="RefSeq" id="WP_198826360.1">
    <property type="nucleotide sequence ID" value="NZ_CP066308.1"/>
</dbReference>
<dbReference type="InterPro" id="IPR001296">
    <property type="entry name" value="Glyco_trans_1"/>
</dbReference>
<dbReference type="PANTHER" id="PTHR45947">
    <property type="entry name" value="SULFOQUINOVOSYL TRANSFERASE SQD2"/>
    <property type="match status" value="1"/>
</dbReference>
<dbReference type="Gene3D" id="3.40.50.2000">
    <property type="entry name" value="Glycogen Phosphorylase B"/>
    <property type="match status" value="2"/>
</dbReference>
<dbReference type="SUPFAM" id="SSF53756">
    <property type="entry name" value="UDP-Glycosyltransferase/glycogen phosphorylase"/>
    <property type="match status" value="1"/>
</dbReference>
<evidence type="ECO:0000313" key="6">
    <source>
        <dbReference type="Proteomes" id="UP000677234"/>
    </source>
</evidence>
<dbReference type="Pfam" id="PF13439">
    <property type="entry name" value="Glyco_transf_4"/>
    <property type="match status" value="1"/>
</dbReference>
<dbReference type="Proteomes" id="UP000677234">
    <property type="component" value="Chromosome"/>
</dbReference>
<feature type="domain" description="Glycosyltransferase subfamily 4-like N-terminal" evidence="2">
    <location>
        <begin position="12"/>
        <end position="176"/>
    </location>
</feature>
<organism evidence="3 5">
    <name type="scientific">Brevibacillus composti</name>
    <dbReference type="NCBI Taxonomy" id="2796470"/>
    <lineage>
        <taxon>Bacteria</taxon>
        <taxon>Bacillati</taxon>
        <taxon>Bacillota</taxon>
        <taxon>Bacilli</taxon>
        <taxon>Bacillales</taxon>
        <taxon>Paenibacillaceae</taxon>
        <taxon>Brevibacillus</taxon>
    </lineage>
</organism>
<accession>A0A7T5EHH9</accession>
<dbReference type="InterPro" id="IPR023881">
    <property type="entry name" value="Thiol_BshA"/>
</dbReference>
<protein>
    <submittedName>
        <fullName evidence="3">N-acetyl-alpha-D-glucosaminyl L-malate synthase BshA</fullName>
    </submittedName>
</protein>
<dbReference type="EMBL" id="CP066308">
    <property type="protein sequence ID" value="QQE72727.1"/>
    <property type="molecule type" value="Genomic_DNA"/>
</dbReference>
<keyword evidence="6" id="KW-1185">Reference proteome</keyword>
<evidence type="ECO:0000259" key="1">
    <source>
        <dbReference type="Pfam" id="PF00534"/>
    </source>
</evidence>
<evidence type="ECO:0000313" key="3">
    <source>
        <dbReference type="EMBL" id="QQE72727.1"/>
    </source>
</evidence>
<dbReference type="Proteomes" id="UP000595847">
    <property type="component" value="Chromosome"/>
</dbReference>
<dbReference type="KEGG" id="bcop:JD108_12250"/>
<proteinExistence type="predicted"/>